<dbReference type="GO" id="GO:0031204">
    <property type="term" value="P:post-translational protein targeting to membrane, translocation"/>
    <property type="evidence" value="ECO:0007669"/>
    <property type="project" value="TreeGrafter"/>
</dbReference>
<dbReference type="AlphaFoldDB" id="A0A1E5R898"/>
<dbReference type="Proteomes" id="UP000095728">
    <property type="component" value="Unassembled WGS sequence"/>
</dbReference>
<evidence type="ECO:0000313" key="14">
    <source>
        <dbReference type="Proteomes" id="UP000095728"/>
    </source>
</evidence>
<evidence type="ECO:0000256" key="4">
    <source>
        <dbReference type="ARBA" id="ARBA00022448"/>
    </source>
</evidence>
<dbReference type="Pfam" id="PF03839">
    <property type="entry name" value="Sec62"/>
    <property type="match status" value="1"/>
</dbReference>
<name>A0A1E5R898_9ASCO</name>
<dbReference type="FunCoup" id="A0A1E5R898">
    <property type="interactions" value="143"/>
</dbReference>
<keyword evidence="6" id="KW-0256">Endoplasmic reticulum</keyword>
<keyword evidence="5 12" id="KW-0812">Transmembrane</keyword>
<evidence type="ECO:0000256" key="7">
    <source>
        <dbReference type="ARBA" id="ARBA00022927"/>
    </source>
</evidence>
<dbReference type="PANTHER" id="PTHR12443">
    <property type="entry name" value="TRANSLOCATION PROTEIN SEC62"/>
    <property type="match status" value="1"/>
</dbReference>
<dbReference type="InterPro" id="IPR004728">
    <property type="entry name" value="Sec62"/>
</dbReference>
<evidence type="ECO:0000313" key="13">
    <source>
        <dbReference type="EMBL" id="OEJ83127.1"/>
    </source>
</evidence>
<evidence type="ECO:0000256" key="5">
    <source>
        <dbReference type="ARBA" id="ARBA00022692"/>
    </source>
</evidence>
<dbReference type="OrthoDB" id="200187at2759"/>
<dbReference type="InParanoid" id="A0A1E5R898"/>
<accession>A0A1E5R898</accession>
<keyword evidence="8 12" id="KW-1133">Transmembrane helix</keyword>
<comment type="caution">
    <text evidence="13">The sequence shown here is derived from an EMBL/GenBank/DDBJ whole genome shotgun (WGS) entry which is preliminary data.</text>
</comment>
<keyword evidence="14" id="KW-1185">Reference proteome</keyword>
<dbReference type="NCBIfam" id="TIGR00869">
    <property type="entry name" value="sec62"/>
    <property type="match status" value="1"/>
</dbReference>
<evidence type="ECO:0000256" key="9">
    <source>
        <dbReference type="ARBA" id="ARBA00023010"/>
    </source>
</evidence>
<dbReference type="GO" id="GO:0005789">
    <property type="term" value="C:endoplasmic reticulum membrane"/>
    <property type="evidence" value="ECO:0007669"/>
    <property type="project" value="UniProtKB-SubCell"/>
</dbReference>
<dbReference type="InterPro" id="IPR011553">
    <property type="entry name" value="Sec62_asco"/>
</dbReference>
<dbReference type="PANTHER" id="PTHR12443:SF9">
    <property type="entry name" value="TRANSLOCATION PROTEIN SEC62"/>
    <property type="match status" value="1"/>
</dbReference>
<organism evidence="13 14">
    <name type="scientific">Hanseniaspora osmophila</name>
    <dbReference type="NCBI Taxonomy" id="56408"/>
    <lineage>
        <taxon>Eukaryota</taxon>
        <taxon>Fungi</taxon>
        <taxon>Dikarya</taxon>
        <taxon>Ascomycota</taxon>
        <taxon>Saccharomycotina</taxon>
        <taxon>Saccharomycetes</taxon>
        <taxon>Saccharomycodales</taxon>
        <taxon>Saccharomycodaceae</taxon>
        <taxon>Hanseniaspora</taxon>
    </lineage>
</organism>
<evidence type="ECO:0000256" key="6">
    <source>
        <dbReference type="ARBA" id="ARBA00022824"/>
    </source>
</evidence>
<evidence type="ECO:0000256" key="8">
    <source>
        <dbReference type="ARBA" id="ARBA00022989"/>
    </source>
</evidence>
<feature type="transmembrane region" description="Helical" evidence="12">
    <location>
        <begin position="144"/>
        <end position="164"/>
    </location>
</feature>
<evidence type="ECO:0000256" key="1">
    <source>
        <dbReference type="ARBA" id="ARBA00004477"/>
    </source>
</evidence>
<reference evidence="14" key="1">
    <citation type="journal article" date="2016" name="Genome Announc.">
        <title>Genome sequences of three species of Hanseniaspora isolated from spontaneous wine fermentations.</title>
        <authorList>
            <person name="Sternes P.R."/>
            <person name="Lee D."/>
            <person name="Kutyna D.R."/>
            <person name="Borneman A.R."/>
        </authorList>
    </citation>
    <scope>NUCLEOTIDE SEQUENCE [LARGE SCALE GENOMIC DNA]</scope>
    <source>
        <strain evidence="14">AWRI3579</strain>
    </source>
</reference>
<feature type="transmembrane region" description="Helical" evidence="12">
    <location>
        <begin position="176"/>
        <end position="199"/>
    </location>
</feature>
<evidence type="ECO:0000256" key="3">
    <source>
        <dbReference type="ARBA" id="ARBA00021257"/>
    </source>
</evidence>
<evidence type="ECO:0000256" key="10">
    <source>
        <dbReference type="ARBA" id="ARBA00023136"/>
    </source>
</evidence>
<gene>
    <name evidence="13" type="ORF">AWRI3579_g3321</name>
</gene>
<evidence type="ECO:0000256" key="11">
    <source>
        <dbReference type="SAM" id="MobiDB-lite"/>
    </source>
</evidence>
<keyword evidence="4" id="KW-0813">Transport</keyword>
<keyword evidence="9" id="KW-0811">Translocation</keyword>
<protein>
    <recommendedName>
        <fullName evidence="3">Translocation protein SEC62</fullName>
    </recommendedName>
</protein>
<evidence type="ECO:0000256" key="2">
    <source>
        <dbReference type="ARBA" id="ARBA00010604"/>
    </source>
</evidence>
<keyword evidence="10 12" id="KW-0472">Membrane</keyword>
<sequence length="292" mass="33344">MSVAPPKNQKVKQVSPETPLNIAKNLRTHKELKQRKGLLQGNQVDFFRYKRFIRALKSPEYTKLSQKDPVMYPEIQTEDDAKACVILLIKAQILYPVIKLHSDELKEHGLLPNKEFPQLIISNKAALQDDDYYVWNYNKKSISFYLKAIGVVSAIFALVCYPLWPLKMRIGVYYLSYAALGLVVAFFGLAILRLILYLITLPLFSGKGGFWIFPNLFEDCGVMESFKPFYGFGESQCYSFVKKQARKQRKAKRAAQKEETEDTTAPKAASTTALEKKKPVTSSIKKIEDIPE</sequence>
<feature type="region of interest" description="Disordered" evidence="11">
    <location>
        <begin position="251"/>
        <end position="277"/>
    </location>
</feature>
<comment type="similarity">
    <text evidence="2">Belongs to the SEC62 family.</text>
</comment>
<dbReference type="EMBL" id="LPNM01000009">
    <property type="protein sequence ID" value="OEJ83127.1"/>
    <property type="molecule type" value="Genomic_DNA"/>
</dbReference>
<proteinExistence type="inferred from homology"/>
<keyword evidence="7" id="KW-0653">Protein transport</keyword>
<evidence type="ECO:0000256" key="12">
    <source>
        <dbReference type="SAM" id="Phobius"/>
    </source>
</evidence>
<dbReference type="STRING" id="56408.A0A1E5R898"/>
<comment type="subcellular location">
    <subcellularLocation>
        <location evidence="1">Endoplasmic reticulum membrane</location>
        <topology evidence="1">Multi-pass membrane protein</topology>
    </subcellularLocation>
</comment>